<dbReference type="GO" id="GO:0003735">
    <property type="term" value="F:structural constituent of ribosome"/>
    <property type="evidence" value="ECO:0007669"/>
    <property type="project" value="InterPro"/>
</dbReference>
<dbReference type="EMBL" id="AUWU02000009">
    <property type="protein sequence ID" value="KAH0569692.1"/>
    <property type="molecule type" value="Genomic_DNA"/>
</dbReference>
<dbReference type="AlphaFoldDB" id="V6LLG6"/>
<dbReference type="Pfam" id="PF00573">
    <property type="entry name" value="Ribosomal_L4"/>
    <property type="match status" value="1"/>
</dbReference>
<keyword evidence="3" id="KW-0687">Ribonucleoprotein</keyword>
<accession>V6LLG6</accession>
<dbReference type="OrthoDB" id="10259785at2759"/>
<dbReference type="GO" id="GO:0006412">
    <property type="term" value="P:translation"/>
    <property type="evidence" value="ECO:0007669"/>
    <property type="project" value="InterPro"/>
</dbReference>
<organism evidence="7">
    <name type="scientific">Spironucleus salmonicida</name>
    <dbReference type="NCBI Taxonomy" id="348837"/>
    <lineage>
        <taxon>Eukaryota</taxon>
        <taxon>Metamonada</taxon>
        <taxon>Diplomonadida</taxon>
        <taxon>Hexamitidae</taxon>
        <taxon>Hexamitinae</taxon>
        <taxon>Spironucleus</taxon>
    </lineage>
</organism>
<evidence type="ECO:0000313" key="7">
    <source>
        <dbReference type="EMBL" id="EST41529.1"/>
    </source>
</evidence>
<evidence type="ECO:0000256" key="3">
    <source>
        <dbReference type="ARBA" id="ARBA00023274"/>
    </source>
</evidence>
<keyword evidence="2 7" id="KW-0689">Ribosomal protein</keyword>
<gene>
    <name evidence="7" type="ORF">SS50377_18866</name>
    <name evidence="8" type="ORF">SS50377_28648</name>
</gene>
<dbReference type="FunFam" id="3.40.1370.10:FF:000011">
    <property type="entry name" value="50S ribosomal protein L4"/>
    <property type="match status" value="1"/>
</dbReference>
<sequence length="312" mass="33881">MASVQVFNKSGEKAGELPVPAAFNAPIRADIVQFVHTNMNKNHRQAYAVSPYAGVMCSAESWGPGRAVARNPRKHGGIGAYANFVRGGHMYSPLTTQRRLHRKINKNMRRFAVASAIAGSALPQLAEAHGHRVAAIKAFPVVVDCGEVNKTKDAAMILSKLGCSADLEAVKASKTIRAGTGKLRNRRYTQKLGPLVVFGEENCEKAFRNIPGVSCCHVSRLNLLQLAPGAKIGRLVIWTKSAFAGLNEVYANKTGYKLPVSIVKTTDMKRYEQSQALSCAAKPRITKRLCEKKVNPFVCAKAMARLNPALVK</sequence>
<evidence type="ECO:0000256" key="4">
    <source>
        <dbReference type="ARBA" id="ARBA00035244"/>
    </source>
</evidence>
<dbReference type="GO" id="GO:0005840">
    <property type="term" value="C:ribosome"/>
    <property type="evidence" value="ECO:0007669"/>
    <property type="project" value="UniProtKB-KW"/>
</dbReference>
<feature type="domain" description="Large ribosomal subunit protein uL4 C-terminal" evidence="6">
    <location>
        <begin position="255"/>
        <end position="309"/>
    </location>
</feature>
<dbReference type="InterPro" id="IPR045240">
    <property type="entry name" value="Ribosomal_uL4_euk/arch"/>
</dbReference>
<dbReference type="InterPro" id="IPR025755">
    <property type="entry name" value="Ribos_uL4_C_dom"/>
</dbReference>
<reference evidence="7 8" key="1">
    <citation type="journal article" date="2014" name="PLoS Genet.">
        <title>The Genome of Spironucleus salmonicida Highlights a Fish Pathogen Adapted to Fluctuating Environments.</title>
        <authorList>
            <person name="Xu F."/>
            <person name="Jerlstrom-Hultqvist J."/>
            <person name="Einarsson E."/>
            <person name="Astvaldsson A."/>
            <person name="Svard S.G."/>
            <person name="Andersson J.O."/>
        </authorList>
    </citation>
    <scope>NUCLEOTIDE SEQUENCE</scope>
    <source>
        <strain evidence="8">ATCC 50377</strain>
    </source>
</reference>
<dbReference type="GO" id="GO:1990904">
    <property type="term" value="C:ribonucleoprotein complex"/>
    <property type="evidence" value="ECO:0007669"/>
    <property type="project" value="UniProtKB-KW"/>
</dbReference>
<dbReference type="SUPFAM" id="SSF52166">
    <property type="entry name" value="Ribosomal protein L4"/>
    <property type="match status" value="1"/>
</dbReference>
<dbReference type="EMBL" id="KI546169">
    <property type="protein sequence ID" value="EST41529.1"/>
    <property type="molecule type" value="Genomic_DNA"/>
</dbReference>
<protein>
    <recommendedName>
        <fullName evidence="4">Large ribosomal subunit protein uL4</fullName>
    </recommendedName>
    <alternativeName>
        <fullName evidence="5">60S ribosomal protein L4</fullName>
    </alternativeName>
</protein>
<dbReference type="VEuPathDB" id="GiardiaDB:SS50377_28648"/>
<dbReference type="Gene3D" id="3.40.1370.10">
    <property type="match status" value="1"/>
</dbReference>
<dbReference type="InterPro" id="IPR023574">
    <property type="entry name" value="Ribosomal_uL4_dom_sf"/>
</dbReference>
<evidence type="ECO:0000256" key="1">
    <source>
        <dbReference type="ARBA" id="ARBA00010528"/>
    </source>
</evidence>
<dbReference type="PANTHER" id="PTHR19431">
    <property type="entry name" value="60S RIBOSOMAL PROTEIN L4"/>
    <property type="match status" value="1"/>
</dbReference>
<dbReference type="InterPro" id="IPR002136">
    <property type="entry name" value="Ribosomal_uL4"/>
</dbReference>
<comment type="similarity">
    <text evidence="1">Belongs to the universal ribosomal protein uL4 family.</text>
</comment>
<dbReference type="Pfam" id="PF14374">
    <property type="entry name" value="Ribos_L4_asso_C"/>
    <property type="match status" value="1"/>
</dbReference>
<proteinExistence type="inferred from homology"/>
<keyword evidence="9" id="KW-1185">Reference proteome</keyword>
<reference evidence="8" key="2">
    <citation type="submission" date="2020-12" db="EMBL/GenBank/DDBJ databases">
        <title>New Spironucleus salmonicida genome in near-complete chromosomes.</title>
        <authorList>
            <person name="Xu F."/>
            <person name="Kurt Z."/>
            <person name="Jimenez-Gonzalez A."/>
            <person name="Astvaldsson A."/>
            <person name="Andersson J.O."/>
            <person name="Svard S.G."/>
        </authorList>
    </citation>
    <scope>NUCLEOTIDE SEQUENCE</scope>
    <source>
        <strain evidence="8">ATCC 50377</strain>
    </source>
</reference>
<dbReference type="Proteomes" id="UP000018208">
    <property type="component" value="Unassembled WGS sequence"/>
</dbReference>
<evidence type="ECO:0000313" key="9">
    <source>
        <dbReference type="Proteomes" id="UP000018208"/>
    </source>
</evidence>
<name>V6LLG6_9EUKA</name>
<evidence type="ECO:0000256" key="2">
    <source>
        <dbReference type="ARBA" id="ARBA00022980"/>
    </source>
</evidence>
<evidence type="ECO:0000256" key="5">
    <source>
        <dbReference type="ARBA" id="ARBA00035353"/>
    </source>
</evidence>
<evidence type="ECO:0000313" key="8">
    <source>
        <dbReference type="EMBL" id="KAH0569692.1"/>
    </source>
</evidence>
<evidence type="ECO:0000259" key="6">
    <source>
        <dbReference type="Pfam" id="PF14374"/>
    </source>
</evidence>